<name>A0AAX6HBQ1_IRIPA</name>
<evidence type="ECO:0000313" key="1">
    <source>
        <dbReference type="EMBL" id="KAJ6838011.1"/>
    </source>
</evidence>
<organism evidence="1 2">
    <name type="scientific">Iris pallida</name>
    <name type="common">Sweet iris</name>
    <dbReference type="NCBI Taxonomy" id="29817"/>
    <lineage>
        <taxon>Eukaryota</taxon>
        <taxon>Viridiplantae</taxon>
        <taxon>Streptophyta</taxon>
        <taxon>Embryophyta</taxon>
        <taxon>Tracheophyta</taxon>
        <taxon>Spermatophyta</taxon>
        <taxon>Magnoliopsida</taxon>
        <taxon>Liliopsida</taxon>
        <taxon>Asparagales</taxon>
        <taxon>Iridaceae</taxon>
        <taxon>Iridoideae</taxon>
        <taxon>Irideae</taxon>
        <taxon>Iris</taxon>
    </lineage>
</organism>
<evidence type="ECO:0000313" key="2">
    <source>
        <dbReference type="Proteomes" id="UP001140949"/>
    </source>
</evidence>
<dbReference type="EMBL" id="JANAVB010010999">
    <property type="protein sequence ID" value="KAJ6838011.1"/>
    <property type="molecule type" value="Genomic_DNA"/>
</dbReference>
<sequence>MFLYIKLGISGLGFILQEKSERFPVFGLTENKGNAAEIFRKI</sequence>
<accession>A0AAX6HBQ1</accession>
<comment type="caution">
    <text evidence="1">The sequence shown here is derived from an EMBL/GenBank/DDBJ whole genome shotgun (WGS) entry which is preliminary data.</text>
</comment>
<dbReference type="AlphaFoldDB" id="A0AAX6HBQ1"/>
<keyword evidence="2" id="KW-1185">Reference proteome</keyword>
<gene>
    <name evidence="1" type="ORF">M6B38_322220</name>
</gene>
<reference evidence="1" key="2">
    <citation type="submission" date="2023-04" db="EMBL/GenBank/DDBJ databases">
        <authorList>
            <person name="Bruccoleri R.E."/>
            <person name="Oakeley E.J."/>
            <person name="Faust A.-M."/>
            <person name="Dessus-Babus S."/>
            <person name="Altorfer M."/>
            <person name="Burckhardt D."/>
            <person name="Oertli M."/>
            <person name="Naumann U."/>
            <person name="Petersen F."/>
            <person name="Wong J."/>
        </authorList>
    </citation>
    <scope>NUCLEOTIDE SEQUENCE</scope>
    <source>
        <strain evidence="1">GSM-AAB239-AS_SAM_17_03QT</strain>
        <tissue evidence="1">Leaf</tissue>
    </source>
</reference>
<protein>
    <submittedName>
        <fullName evidence="1">Leucine-rich repeat extensin-like protein 3</fullName>
    </submittedName>
</protein>
<dbReference type="Proteomes" id="UP001140949">
    <property type="component" value="Unassembled WGS sequence"/>
</dbReference>
<proteinExistence type="predicted"/>
<reference evidence="1" key="1">
    <citation type="journal article" date="2023" name="GigaByte">
        <title>Genome assembly of the bearded iris, Iris pallida Lam.</title>
        <authorList>
            <person name="Bruccoleri R.E."/>
            <person name="Oakeley E.J."/>
            <person name="Faust A.M.E."/>
            <person name="Altorfer M."/>
            <person name="Dessus-Babus S."/>
            <person name="Burckhardt D."/>
            <person name="Oertli M."/>
            <person name="Naumann U."/>
            <person name="Petersen F."/>
            <person name="Wong J."/>
        </authorList>
    </citation>
    <scope>NUCLEOTIDE SEQUENCE</scope>
    <source>
        <strain evidence="1">GSM-AAB239-AS_SAM_17_03QT</strain>
    </source>
</reference>